<gene>
    <name evidence="10" type="primary">folK</name>
    <name evidence="10" type="ORF">VB774_17925</name>
</gene>
<comment type="caution">
    <text evidence="10">The sequence shown here is derived from an EMBL/GenBank/DDBJ whole genome shotgun (WGS) entry which is preliminary data.</text>
</comment>
<evidence type="ECO:0000256" key="1">
    <source>
        <dbReference type="ARBA" id="ARBA00000198"/>
    </source>
</evidence>
<evidence type="ECO:0000256" key="6">
    <source>
        <dbReference type="ARBA" id="ARBA00022777"/>
    </source>
</evidence>
<evidence type="ECO:0000256" key="3">
    <source>
        <dbReference type="ARBA" id="ARBA00013253"/>
    </source>
</evidence>
<organism evidence="10 11">
    <name type="scientific">Pseudanabaena galeata UHCC 0370</name>
    <dbReference type="NCBI Taxonomy" id="3110310"/>
    <lineage>
        <taxon>Bacteria</taxon>
        <taxon>Bacillati</taxon>
        <taxon>Cyanobacteriota</taxon>
        <taxon>Cyanophyceae</taxon>
        <taxon>Pseudanabaenales</taxon>
        <taxon>Pseudanabaenaceae</taxon>
        <taxon>Pseudanabaena</taxon>
    </lineage>
</organism>
<dbReference type="Pfam" id="PF01288">
    <property type="entry name" value="HPPK"/>
    <property type="match status" value="1"/>
</dbReference>
<evidence type="ECO:0000256" key="5">
    <source>
        <dbReference type="ARBA" id="ARBA00022741"/>
    </source>
</evidence>
<evidence type="ECO:0000256" key="4">
    <source>
        <dbReference type="ARBA" id="ARBA00022679"/>
    </source>
</evidence>
<feature type="domain" description="7,8-dihydro-6-hydroxymethylpterin-pyrophosphokinase" evidence="9">
    <location>
        <begin position="96"/>
        <end position="107"/>
    </location>
</feature>
<keyword evidence="7" id="KW-0067">ATP-binding</keyword>
<dbReference type="PANTHER" id="PTHR43071">
    <property type="entry name" value="2-AMINO-4-HYDROXY-6-HYDROXYMETHYLDIHYDROPTERIDINE PYROPHOSPHOKINASE"/>
    <property type="match status" value="1"/>
</dbReference>
<evidence type="ECO:0000256" key="7">
    <source>
        <dbReference type="ARBA" id="ARBA00022840"/>
    </source>
</evidence>
<evidence type="ECO:0000256" key="2">
    <source>
        <dbReference type="ARBA" id="ARBA00005051"/>
    </source>
</evidence>
<name>A0ABU5TN21_9CYAN</name>
<comment type="catalytic activity">
    <reaction evidence="1">
        <text>6-hydroxymethyl-7,8-dihydropterin + ATP = (7,8-dihydropterin-6-yl)methyl diphosphate + AMP + H(+)</text>
        <dbReference type="Rhea" id="RHEA:11412"/>
        <dbReference type="ChEBI" id="CHEBI:15378"/>
        <dbReference type="ChEBI" id="CHEBI:30616"/>
        <dbReference type="ChEBI" id="CHEBI:44841"/>
        <dbReference type="ChEBI" id="CHEBI:72950"/>
        <dbReference type="ChEBI" id="CHEBI:456215"/>
        <dbReference type="EC" id="2.7.6.3"/>
    </reaction>
</comment>
<keyword evidence="5" id="KW-0547">Nucleotide-binding</keyword>
<keyword evidence="11" id="KW-1185">Reference proteome</keyword>
<dbReference type="RefSeq" id="WP_323262711.1">
    <property type="nucleotide sequence ID" value="NZ_JAYGIE010000091.1"/>
</dbReference>
<accession>A0ABU5TN21</accession>
<dbReference type="GO" id="GO:0003848">
    <property type="term" value="F:2-amino-4-hydroxy-6-hydroxymethyldihydropteridine diphosphokinase activity"/>
    <property type="evidence" value="ECO:0007669"/>
    <property type="project" value="UniProtKB-EC"/>
</dbReference>
<dbReference type="InterPro" id="IPR000550">
    <property type="entry name" value="Hppk"/>
</dbReference>
<dbReference type="SUPFAM" id="SSF55083">
    <property type="entry name" value="6-hydroxymethyl-7,8-dihydropterin pyrophosphokinase, HPPK"/>
    <property type="match status" value="1"/>
</dbReference>
<evidence type="ECO:0000259" key="9">
    <source>
        <dbReference type="PROSITE" id="PS00794"/>
    </source>
</evidence>
<dbReference type="Gene3D" id="3.30.70.560">
    <property type="entry name" value="7,8-Dihydro-6-hydroxymethylpterin-pyrophosphokinase HPPK"/>
    <property type="match status" value="1"/>
</dbReference>
<keyword evidence="4 10" id="KW-0808">Transferase</keyword>
<evidence type="ECO:0000256" key="8">
    <source>
        <dbReference type="ARBA" id="ARBA00022909"/>
    </source>
</evidence>
<dbReference type="InterPro" id="IPR035907">
    <property type="entry name" value="Hppk_sf"/>
</dbReference>
<dbReference type="EC" id="2.7.6.3" evidence="3"/>
<dbReference type="CDD" id="cd00483">
    <property type="entry name" value="HPPK"/>
    <property type="match status" value="1"/>
</dbReference>
<dbReference type="PROSITE" id="PS00794">
    <property type="entry name" value="HPPK"/>
    <property type="match status" value="1"/>
</dbReference>
<protein>
    <recommendedName>
        <fullName evidence="3">2-amino-4-hydroxy-6-hydroxymethyldihydropteridine diphosphokinase</fullName>
        <ecNumber evidence="3">2.7.6.3</ecNumber>
    </recommendedName>
</protein>
<keyword evidence="8" id="KW-0289">Folate biosynthesis</keyword>
<keyword evidence="6" id="KW-0418">Kinase</keyword>
<dbReference type="Proteomes" id="UP001301388">
    <property type="component" value="Unassembled WGS sequence"/>
</dbReference>
<dbReference type="PANTHER" id="PTHR43071:SF1">
    <property type="entry name" value="2-AMINO-4-HYDROXY-6-HYDROXYMETHYLDIHYDROPTERIDINE PYROPHOSPHOKINASE"/>
    <property type="match status" value="1"/>
</dbReference>
<proteinExistence type="predicted"/>
<reference evidence="10 11" key="1">
    <citation type="submission" date="2023-12" db="EMBL/GenBank/DDBJ databases">
        <title>Baltic Sea Cyanobacteria.</title>
        <authorList>
            <person name="Delbaje E."/>
            <person name="Fewer D.P."/>
            <person name="Shishido T.K."/>
        </authorList>
    </citation>
    <scope>NUCLEOTIDE SEQUENCE [LARGE SCALE GENOMIC DNA]</scope>
    <source>
        <strain evidence="10 11">UHCC 0370</strain>
    </source>
</reference>
<evidence type="ECO:0000313" key="11">
    <source>
        <dbReference type="Proteomes" id="UP001301388"/>
    </source>
</evidence>
<comment type="pathway">
    <text evidence="2">Cofactor biosynthesis; tetrahydrofolate biosynthesis; 2-amino-4-hydroxy-6-hydroxymethyl-7,8-dihydropteridine diphosphate from 7,8-dihydroneopterin triphosphate: step 4/4.</text>
</comment>
<evidence type="ECO:0000313" key="10">
    <source>
        <dbReference type="EMBL" id="MEA5479502.1"/>
    </source>
</evidence>
<dbReference type="EMBL" id="JAYGIE010000091">
    <property type="protein sequence ID" value="MEA5479502.1"/>
    <property type="molecule type" value="Genomic_DNA"/>
</dbReference>
<dbReference type="NCBIfam" id="TIGR01498">
    <property type="entry name" value="folK"/>
    <property type="match status" value="1"/>
</dbReference>
<sequence length="178" mass="19964">MTELCAIALGSNLSSEIGDSQKIVQAAIAQLATHLEIEVVKVSRWYRTKAITLPNSAPQPDYINGCAVLRTTLNPFQLLQALFYTEQFFGRERRERWGARTLDLDLLLYGDRQIDTPELVLPHPRMSDRAFVLLPLAEIAADWIHPVQGLAISELSQNPPDLDLSYPIALDTKEIVLI</sequence>